<dbReference type="KEGG" id="pno:SNOG_09651"/>
<dbReference type="InParanoid" id="Q0UF13"/>
<protein>
    <submittedName>
        <fullName evidence="1">Uncharacterized protein</fullName>
    </submittedName>
</protein>
<dbReference type="AlphaFoldDB" id="Q0UF13"/>
<gene>
    <name evidence="1" type="ORF">SNOG_09651</name>
</gene>
<name>Q0UF13_PHANO</name>
<evidence type="ECO:0000313" key="1">
    <source>
        <dbReference type="EMBL" id="EAT82916.1"/>
    </source>
</evidence>
<dbReference type="GeneID" id="5976845"/>
<evidence type="ECO:0000313" key="2">
    <source>
        <dbReference type="Proteomes" id="UP000001055"/>
    </source>
</evidence>
<accession>Q0UF13</accession>
<organism evidence="1 2">
    <name type="scientific">Phaeosphaeria nodorum (strain SN15 / ATCC MYA-4574 / FGSC 10173)</name>
    <name type="common">Glume blotch fungus</name>
    <name type="synonym">Parastagonospora nodorum</name>
    <dbReference type="NCBI Taxonomy" id="321614"/>
    <lineage>
        <taxon>Eukaryota</taxon>
        <taxon>Fungi</taxon>
        <taxon>Dikarya</taxon>
        <taxon>Ascomycota</taxon>
        <taxon>Pezizomycotina</taxon>
        <taxon>Dothideomycetes</taxon>
        <taxon>Pleosporomycetidae</taxon>
        <taxon>Pleosporales</taxon>
        <taxon>Pleosporineae</taxon>
        <taxon>Phaeosphaeriaceae</taxon>
        <taxon>Parastagonospora</taxon>
    </lineage>
</organism>
<reference evidence="2" key="1">
    <citation type="journal article" date="2007" name="Plant Cell">
        <title>Dothideomycete-plant interactions illuminated by genome sequencing and EST analysis of the wheat pathogen Stagonospora nodorum.</title>
        <authorList>
            <person name="Hane J.K."/>
            <person name="Lowe R.G."/>
            <person name="Solomon P.S."/>
            <person name="Tan K.C."/>
            <person name="Schoch C.L."/>
            <person name="Spatafora J.W."/>
            <person name="Crous P.W."/>
            <person name="Kodira C."/>
            <person name="Birren B.W."/>
            <person name="Galagan J.E."/>
            <person name="Torriani S.F."/>
            <person name="McDonald B.A."/>
            <person name="Oliver R.P."/>
        </authorList>
    </citation>
    <scope>NUCLEOTIDE SEQUENCE [LARGE SCALE GENOMIC DNA]</scope>
    <source>
        <strain evidence="2">SN15 / ATCC MYA-4574 / FGSC 10173</strain>
    </source>
</reference>
<dbReference type="HOGENOM" id="CLU_3384990_0_0_1"/>
<dbReference type="RefSeq" id="XP_001799940.1">
    <property type="nucleotide sequence ID" value="XM_001799888.1"/>
</dbReference>
<dbReference type="Proteomes" id="UP000001055">
    <property type="component" value="Unassembled WGS sequence"/>
</dbReference>
<proteinExistence type="predicted"/>
<sequence length="33" mass="3696">MSSLSILLKSWQPTIHMGVCPPPRTNGFESLHM</sequence>
<dbReference type="EMBL" id="CH445339">
    <property type="protein sequence ID" value="EAT82916.1"/>
    <property type="molecule type" value="Genomic_DNA"/>
</dbReference>